<dbReference type="Proteomes" id="UP000594454">
    <property type="component" value="Chromosome 1"/>
</dbReference>
<comment type="subcellular location">
    <subcellularLocation>
        <location evidence="2">Membrane</location>
        <topology evidence="2">Multi-pass membrane protein</topology>
    </subcellularLocation>
</comment>
<gene>
    <name evidence="5" type="ORF">HERILL_LOCUS993</name>
</gene>
<accession>A0A7R8YMQ0</accession>
<dbReference type="Pfam" id="PF01770">
    <property type="entry name" value="Folate_carrier"/>
    <property type="match status" value="1"/>
</dbReference>
<feature type="compositionally biased region" description="Polar residues" evidence="3">
    <location>
        <begin position="202"/>
        <end position="220"/>
    </location>
</feature>
<evidence type="ECO:0000256" key="1">
    <source>
        <dbReference type="ARBA" id="ARBA00005773"/>
    </source>
</evidence>
<dbReference type="Gene3D" id="1.20.1250.20">
    <property type="entry name" value="MFS general substrate transporter like domains"/>
    <property type="match status" value="1"/>
</dbReference>
<dbReference type="AlphaFoldDB" id="A0A7R8YMQ0"/>
<dbReference type="InterPro" id="IPR036259">
    <property type="entry name" value="MFS_trans_sf"/>
</dbReference>
<keyword evidence="2" id="KW-0813">Transport</keyword>
<keyword evidence="4" id="KW-1133">Transmembrane helix</keyword>
<name>A0A7R8YMQ0_HERIL</name>
<feature type="transmembrane region" description="Helical" evidence="4">
    <location>
        <begin position="80"/>
        <end position="99"/>
    </location>
</feature>
<dbReference type="GO" id="GO:0090482">
    <property type="term" value="F:vitamin transmembrane transporter activity"/>
    <property type="evidence" value="ECO:0007669"/>
    <property type="project" value="InterPro"/>
</dbReference>
<keyword evidence="6" id="KW-1185">Reference proteome</keyword>
<sequence length="467" mass="52398">MRPSEPFVIEFLSGEWRNVTAEQVNRELYPIGTYSYLGQLVIVFLVTDILRYKPIIVLSAVVGIIIWALLLWTYSIPELMIGQFFYGTFMAAEVAYYTYIYAKVDREKYQIVTGHTRSAILVGKFLGGVLGQILVSFDLMDLRELNYVSLASQIASLLFALMLPSVTASLYFYTIPTKIESPPSSNCPSTLELNYTKSAGINDNESGSSNSEHTLRTGQSHPHKITTMTALPPSTPTTMKNDDFADLKPEFSWQRAYQLLWQHFLEAYTNPVVVQWSLWWALAMAGYLQVVSYAQLLWKEIDMNRENFYNGGVEAAMTLLSALGAFLAGFFDSSQYRKWDLWILTVCSVVESLLIIISAFTTSVWVAYVMYVLFGILYNFMVTVASAIVAKKIHEDSFGLIFGINTVVALVTQTILILIIISDSGFALSPRGQFYAFGGYFLGVSVLYAISGVVQLCRKQSDKIVLN</sequence>
<comment type="similarity">
    <text evidence="1 2">Belongs to the reduced folate carrier (RFC) transporter (TC 2.A.48) family.</text>
</comment>
<protein>
    <recommendedName>
        <fullName evidence="7">Thiamine transporter 1</fullName>
    </recommendedName>
</protein>
<feature type="transmembrane region" description="Helical" evidence="4">
    <location>
        <begin position="149"/>
        <end position="173"/>
    </location>
</feature>
<feature type="transmembrane region" description="Helical" evidence="4">
    <location>
        <begin position="341"/>
        <end position="360"/>
    </location>
</feature>
<reference evidence="5 6" key="1">
    <citation type="submission" date="2020-11" db="EMBL/GenBank/DDBJ databases">
        <authorList>
            <person name="Wallbank WR R."/>
            <person name="Pardo Diaz C."/>
            <person name="Kozak K."/>
            <person name="Martin S."/>
            <person name="Jiggins C."/>
            <person name="Moest M."/>
            <person name="Warren A I."/>
            <person name="Generalovic N T."/>
            <person name="Byers J.R.P. K."/>
            <person name="Montejo-Kovacevich G."/>
            <person name="Yen C E."/>
        </authorList>
    </citation>
    <scope>NUCLEOTIDE SEQUENCE [LARGE SCALE GENOMIC DNA]</scope>
</reference>
<feature type="transmembrane region" description="Helical" evidence="4">
    <location>
        <begin position="308"/>
        <end position="329"/>
    </location>
</feature>
<keyword evidence="2 4" id="KW-0472">Membrane</keyword>
<evidence type="ECO:0000256" key="3">
    <source>
        <dbReference type="SAM" id="MobiDB-lite"/>
    </source>
</evidence>
<evidence type="ECO:0000313" key="6">
    <source>
        <dbReference type="Proteomes" id="UP000594454"/>
    </source>
</evidence>
<feature type="transmembrane region" description="Helical" evidence="4">
    <location>
        <begin position="54"/>
        <end position="74"/>
    </location>
</feature>
<feature type="transmembrane region" description="Helical" evidence="4">
    <location>
        <begin position="119"/>
        <end position="137"/>
    </location>
</feature>
<feature type="transmembrane region" description="Helical" evidence="4">
    <location>
        <begin position="434"/>
        <end position="454"/>
    </location>
</feature>
<feature type="region of interest" description="Disordered" evidence="3">
    <location>
        <begin position="202"/>
        <end position="232"/>
    </location>
</feature>
<evidence type="ECO:0000256" key="4">
    <source>
        <dbReference type="SAM" id="Phobius"/>
    </source>
</evidence>
<organism evidence="5 6">
    <name type="scientific">Hermetia illucens</name>
    <name type="common">Black soldier fly</name>
    <dbReference type="NCBI Taxonomy" id="343691"/>
    <lineage>
        <taxon>Eukaryota</taxon>
        <taxon>Metazoa</taxon>
        <taxon>Ecdysozoa</taxon>
        <taxon>Arthropoda</taxon>
        <taxon>Hexapoda</taxon>
        <taxon>Insecta</taxon>
        <taxon>Pterygota</taxon>
        <taxon>Neoptera</taxon>
        <taxon>Endopterygota</taxon>
        <taxon>Diptera</taxon>
        <taxon>Brachycera</taxon>
        <taxon>Stratiomyomorpha</taxon>
        <taxon>Stratiomyidae</taxon>
        <taxon>Hermetiinae</taxon>
        <taxon>Hermetia</taxon>
    </lineage>
</organism>
<feature type="transmembrane region" description="Helical" evidence="4">
    <location>
        <begin position="366"/>
        <end position="388"/>
    </location>
</feature>
<feature type="transmembrane region" description="Helical" evidence="4">
    <location>
        <begin position="28"/>
        <end position="47"/>
    </location>
</feature>
<dbReference type="SUPFAM" id="SSF103473">
    <property type="entry name" value="MFS general substrate transporter"/>
    <property type="match status" value="1"/>
</dbReference>
<proteinExistence type="inferred from homology"/>
<evidence type="ECO:0000313" key="5">
    <source>
        <dbReference type="EMBL" id="CAD7077668.1"/>
    </source>
</evidence>
<evidence type="ECO:0000256" key="2">
    <source>
        <dbReference type="PIRNR" id="PIRNR028739"/>
    </source>
</evidence>
<dbReference type="PANTHER" id="PTHR10686">
    <property type="entry name" value="FOLATE TRANSPORTER"/>
    <property type="match status" value="1"/>
</dbReference>
<dbReference type="PIRSF" id="PIRSF028739">
    <property type="entry name" value="Folate_carrier"/>
    <property type="match status" value="1"/>
</dbReference>
<keyword evidence="4" id="KW-0812">Transmembrane</keyword>
<dbReference type="GO" id="GO:0005886">
    <property type="term" value="C:plasma membrane"/>
    <property type="evidence" value="ECO:0007669"/>
    <property type="project" value="UniProtKB-UniRule"/>
</dbReference>
<dbReference type="FunCoup" id="A0A7R8YMQ0">
    <property type="interactions" value="29"/>
</dbReference>
<dbReference type="InParanoid" id="A0A7R8YMQ0"/>
<feature type="transmembrane region" description="Helical" evidence="4">
    <location>
        <begin position="400"/>
        <end position="422"/>
    </location>
</feature>
<feature type="transmembrane region" description="Helical" evidence="4">
    <location>
        <begin position="278"/>
        <end position="296"/>
    </location>
</feature>
<dbReference type="InterPro" id="IPR002666">
    <property type="entry name" value="Folate_carrier"/>
</dbReference>
<dbReference type="PANTHER" id="PTHR10686:SF18">
    <property type="entry name" value="IP11787P-RELATED"/>
    <property type="match status" value="1"/>
</dbReference>
<evidence type="ECO:0008006" key="7">
    <source>
        <dbReference type="Google" id="ProtNLM"/>
    </source>
</evidence>
<dbReference type="EMBL" id="LR899009">
    <property type="protein sequence ID" value="CAD7077668.1"/>
    <property type="molecule type" value="Genomic_DNA"/>
</dbReference>